<dbReference type="Pfam" id="PF12762">
    <property type="entry name" value="DDE_Tnp_IS1595"/>
    <property type="match status" value="1"/>
</dbReference>
<sequence>MLIYQNCPHLEAFEGEIEGDESYFGGAHKGSRGTTGKVALFGLLKRNGKAYTEDIPNTRSIILPIIREQIKLDRLVHTDTYYAVMM</sequence>
<proteinExistence type="predicted"/>
<feature type="domain" description="ISXO2-like transposase" evidence="1">
    <location>
        <begin position="14"/>
        <end position="82"/>
    </location>
</feature>
<dbReference type="Proteomes" id="UP000189433">
    <property type="component" value="Unassembled WGS sequence"/>
</dbReference>
<dbReference type="STRING" id="1908260.BKK50_03615"/>
<dbReference type="InterPro" id="IPR024445">
    <property type="entry name" value="Tnp_ISXO2-like"/>
</dbReference>
<comment type="caution">
    <text evidence="2">The sequence shown here is derived from an EMBL/GenBank/DDBJ whole genome shotgun (WGS) entry which is preliminary data.</text>
</comment>
<gene>
    <name evidence="2" type="ORF">BKK50_03615</name>
</gene>
<organism evidence="2 3">
    <name type="scientific">Rodentibacter rarus</name>
    <dbReference type="NCBI Taxonomy" id="1908260"/>
    <lineage>
        <taxon>Bacteria</taxon>
        <taxon>Pseudomonadati</taxon>
        <taxon>Pseudomonadota</taxon>
        <taxon>Gammaproteobacteria</taxon>
        <taxon>Pasteurellales</taxon>
        <taxon>Pasteurellaceae</taxon>
        <taxon>Rodentibacter</taxon>
    </lineage>
</organism>
<evidence type="ECO:0000313" key="3">
    <source>
        <dbReference type="Proteomes" id="UP000189433"/>
    </source>
</evidence>
<protein>
    <recommendedName>
        <fullName evidence="1">ISXO2-like transposase domain-containing protein</fullName>
    </recommendedName>
</protein>
<dbReference type="AlphaFoldDB" id="A0A1V3IPF5"/>
<evidence type="ECO:0000259" key="1">
    <source>
        <dbReference type="Pfam" id="PF12762"/>
    </source>
</evidence>
<dbReference type="EMBL" id="MLHJ01000024">
    <property type="protein sequence ID" value="OOF44001.1"/>
    <property type="molecule type" value="Genomic_DNA"/>
</dbReference>
<evidence type="ECO:0000313" key="2">
    <source>
        <dbReference type="EMBL" id="OOF44001.1"/>
    </source>
</evidence>
<name>A0A1V3IPF5_9PAST</name>
<accession>A0A1V3IPF5</accession>
<keyword evidence="3" id="KW-1185">Reference proteome</keyword>
<reference evidence="2 3" key="1">
    <citation type="submission" date="2016-10" db="EMBL/GenBank/DDBJ databases">
        <title>Rodentibacter gen. nov. and new species.</title>
        <authorList>
            <person name="Christensen H."/>
        </authorList>
    </citation>
    <scope>NUCLEOTIDE SEQUENCE [LARGE SCALE GENOMIC DNA]</scope>
    <source>
        <strain evidence="2 3">CCUG17206</strain>
    </source>
</reference>